<evidence type="ECO:0000256" key="2">
    <source>
        <dbReference type="ARBA" id="ARBA00022527"/>
    </source>
</evidence>
<keyword evidence="5" id="KW-1133">Transmembrane helix</keyword>
<keyword evidence="8" id="KW-0547">Nucleotide-binding</keyword>
<dbReference type="InterPro" id="IPR011009">
    <property type="entry name" value="Kinase-like_dom_sf"/>
</dbReference>
<accession>A0A7J6UWT2</accession>
<evidence type="ECO:0000256" key="5">
    <source>
        <dbReference type="ARBA" id="ARBA00022989"/>
    </source>
</evidence>
<organism evidence="9 10">
    <name type="scientific">Thalictrum thalictroides</name>
    <name type="common">Rue-anemone</name>
    <name type="synonym">Anemone thalictroides</name>
    <dbReference type="NCBI Taxonomy" id="46969"/>
    <lineage>
        <taxon>Eukaryota</taxon>
        <taxon>Viridiplantae</taxon>
        <taxon>Streptophyta</taxon>
        <taxon>Embryophyta</taxon>
        <taxon>Tracheophyta</taxon>
        <taxon>Spermatophyta</taxon>
        <taxon>Magnoliopsida</taxon>
        <taxon>Ranunculales</taxon>
        <taxon>Ranunculaceae</taxon>
        <taxon>Thalictroideae</taxon>
        <taxon>Thalictrum</taxon>
    </lineage>
</organism>
<protein>
    <submittedName>
        <fullName evidence="9">Uncharacterized protein</fullName>
    </submittedName>
</protein>
<feature type="binding site" evidence="8">
    <location>
        <position position="103"/>
    </location>
    <ligand>
        <name>ATP</name>
        <dbReference type="ChEBI" id="CHEBI:30616"/>
    </ligand>
</feature>
<dbReference type="PROSITE" id="PS00107">
    <property type="entry name" value="PROTEIN_KINASE_ATP"/>
    <property type="match status" value="1"/>
</dbReference>
<dbReference type="PANTHER" id="PTHR27009">
    <property type="entry name" value="RUST RESISTANCE KINASE LR10-RELATED"/>
    <property type="match status" value="1"/>
</dbReference>
<dbReference type="Proteomes" id="UP000554482">
    <property type="component" value="Unassembled WGS sequence"/>
</dbReference>
<keyword evidence="8" id="KW-0067">ATP-binding</keyword>
<comment type="subcellular location">
    <subcellularLocation>
        <location evidence="1">Membrane</location>
        <topology evidence="1">Single-pass type I membrane protein</topology>
    </subcellularLocation>
</comment>
<dbReference type="GO" id="GO:0016020">
    <property type="term" value="C:membrane"/>
    <property type="evidence" value="ECO:0007669"/>
    <property type="project" value="UniProtKB-SubCell"/>
</dbReference>
<dbReference type="GO" id="GO:0005524">
    <property type="term" value="F:ATP binding"/>
    <property type="evidence" value="ECO:0007669"/>
    <property type="project" value="UniProtKB-UniRule"/>
</dbReference>
<dbReference type="GO" id="GO:0004674">
    <property type="term" value="F:protein serine/threonine kinase activity"/>
    <property type="evidence" value="ECO:0007669"/>
    <property type="project" value="UniProtKB-KW"/>
</dbReference>
<evidence type="ECO:0000313" key="10">
    <source>
        <dbReference type="Proteomes" id="UP000554482"/>
    </source>
</evidence>
<evidence type="ECO:0000256" key="7">
    <source>
        <dbReference type="ARBA" id="ARBA00023180"/>
    </source>
</evidence>
<keyword evidence="4" id="KW-0732">Signal</keyword>
<keyword evidence="2" id="KW-0808">Transferase</keyword>
<keyword evidence="3" id="KW-0812">Transmembrane</keyword>
<comment type="caution">
    <text evidence="9">The sequence shown here is derived from an EMBL/GenBank/DDBJ whole genome shotgun (WGS) entry which is preliminary data.</text>
</comment>
<evidence type="ECO:0000256" key="4">
    <source>
        <dbReference type="ARBA" id="ARBA00022729"/>
    </source>
</evidence>
<dbReference type="Gene3D" id="3.30.200.20">
    <property type="entry name" value="Phosphorylase Kinase, domain 1"/>
    <property type="match status" value="1"/>
</dbReference>
<gene>
    <name evidence="9" type="ORF">FRX31_033781</name>
</gene>
<evidence type="ECO:0000256" key="3">
    <source>
        <dbReference type="ARBA" id="ARBA00022692"/>
    </source>
</evidence>
<evidence type="ECO:0000256" key="6">
    <source>
        <dbReference type="ARBA" id="ARBA00023136"/>
    </source>
</evidence>
<keyword evidence="6" id="KW-0472">Membrane</keyword>
<name>A0A7J6UWT2_THATH</name>
<keyword evidence="10" id="KW-1185">Reference proteome</keyword>
<evidence type="ECO:0000256" key="1">
    <source>
        <dbReference type="ARBA" id="ARBA00004479"/>
    </source>
</evidence>
<dbReference type="InterPro" id="IPR017441">
    <property type="entry name" value="Protein_kinase_ATP_BS"/>
</dbReference>
<reference evidence="9 10" key="1">
    <citation type="submission" date="2020-06" db="EMBL/GenBank/DDBJ databases">
        <title>Transcriptomic and genomic resources for Thalictrum thalictroides and T. hernandezii: Facilitating candidate gene discovery in an emerging model plant lineage.</title>
        <authorList>
            <person name="Arias T."/>
            <person name="Riano-Pachon D.M."/>
            <person name="Di Stilio V.S."/>
        </authorList>
    </citation>
    <scope>NUCLEOTIDE SEQUENCE [LARGE SCALE GENOMIC DNA]</scope>
    <source>
        <strain evidence="10">cv. WT478/WT964</strain>
        <tissue evidence="9">Leaves</tissue>
    </source>
</reference>
<dbReference type="SUPFAM" id="SSF56112">
    <property type="entry name" value="Protein kinase-like (PK-like)"/>
    <property type="match status" value="1"/>
</dbReference>
<dbReference type="InterPro" id="IPR045874">
    <property type="entry name" value="LRK10/LRL21-25-like"/>
</dbReference>
<dbReference type="AlphaFoldDB" id="A0A7J6UWT2"/>
<keyword evidence="2" id="KW-0723">Serine/threonine-protein kinase</keyword>
<evidence type="ECO:0000256" key="8">
    <source>
        <dbReference type="PROSITE-ProRule" id="PRU10141"/>
    </source>
</evidence>
<sequence length="231" mass="26299">MGAAVLLLCVSFIFYKRRDNKKRTPFRRHDKQVLKRYDLGGDNGTSPASIETFLHNYTLGRPTRFSYKQLKKYTNNFSYKIGQGGFGSVFKGQLPSSFTIAVKVLDVATEKRWVFNHHVMNASSGEDSGNMDNGRVVDSKWHTCEGKEEKDMAMRMELVGLWCIQFEPSKRPSMRKVVDMLEGNVVIEIPSAPFDGRFPGSVWRNNVPIVQQLETTSSIEITQSSEYLQGR</sequence>
<evidence type="ECO:0000313" key="9">
    <source>
        <dbReference type="EMBL" id="KAF5176632.1"/>
    </source>
</evidence>
<dbReference type="EMBL" id="JABWDY010042458">
    <property type="protein sequence ID" value="KAF5176632.1"/>
    <property type="molecule type" value="Genomic_DNA"/>
</dbReference>
<proteinExistence type="predicted"/>
<dbReference type="OrthoDB" id="4062651at2759"/>
<keyword evidence="7" id="KW-0325">Glycoprotein</keyword>
<keyword evidence="2" id="KW-0418">Kinase</keyword>